<feature type="domain" description="Amino acid permease/ SLC12A" evidence="6">
    <location>
        <begin position="36"/>
        <end position="425"/>
    </location>
</feature>
<feature type="transmembrane region" description="Helical" evidence="5">
    <location>
        <begin position="96"/>
        <end position="118"/>
    </location>
</feature>
<feature type="transmembrane region" description="Helical" evidence="5">
    <location>
        <begin position="157"/>
        <end position="180"/>
    </location>
</feature>
<evidence type="ECO:0000259" key="6">
    <source>
        <dbReference type="Pfam" id="PF00324"/>
    </source>
</evidence>
<dbReference type="PANTHER" id="PTHR42770">
    <property type="entry name" value="AMINO ACID TRANSPORTER-RELATED"/>
    <property type="match status" value="1"/>
</dbReference>
<dbReference type="EMBL" id="LWAE01000005">
    <property type="protein sequence ID" value="KZL90288.1"/>
    <property type="molecule type" value="Genomic_DNA"/>
</dbReference>
<dbReference type="PATRIC" id="fig|1121326.3.peg.4112"/>
<feature type="transmembrane region" description="Helical" evidence="5">
    <location>
        <begin position="417"/>
        <end position="435"/>
    </location>
</feature>
<feature type="transmembrane region" description="Helical" evidence="5">
    <location>
        <begin position="200"/>
        <end position="219"/>
    </location>
</feature>
<evidence type="ECO:0000256" key="1">
    <source>
        <dbReference type="ARBA" id="ARBA00004141"/>
    </source>
</evidence>
<evidence type="ECO:0000313" key="8">
    <source>
        <dbReference type="Proteomes" id="UP000076603"/>
    </source>
</evidence>
<dbReference type="RefSeq" id="WP_066626422.1">
    <property type="nucleotide sequence ID" value="NZ_FQXL01000008.1"/>
</dbReference>
<dbReference type="OrthoDB" id="178667at2"/>
<feature type="transmembrane region" description="Helical" evidence="5">
    <location>
        <begin position="364"/>
        <end position="386"/>
    </location>
</feature>
<dbReference type="GO" id="GO:0055085">
    <property type="term" value="P:transmembrane transport"/>
    <property type="evidence" value="ECO:0007669"/>
    <property type="project" value="InterPro"/>
</dbReference>
<gene>
    <name evidence="7" type="primary">puuP_2</name>
    <name evidence="7" type="ORF">CLMAG_40590</name>
</gene>
<keyword evidence="3 5" id="KW-1133">Transmembrane helix</keyword>
<feature type="transmembrane region" description="Helical" evidence="5">
    <location>
        <begin position="393"/>
        <end position="411"/>
    </location>
</feature>
<dbReference type="InterPro" id="IPR004841">
    <property type="entry name" value="AA-permease/SLC12A_dom"/>
</dbReference>
<dbReference type="GO" id="GO:0016020">
    <property type="term" value="C:membrane"/>
    <property type="evidence" value="ECO:0007669"/>
    <property type="project" value="UniProtKB-SubCell"/>
</dbReference>
<name>A0A161WTW0_9CLOT</name>
<evidence type="ECO:0000256" key="5">
    <source>
        <dbReference type="SAM" id="Phobius"/>
    </source>
</evidence>
<comment type="subcellular location">
    <subcellularLocation>
        <location evidence="1">Membrane</location>
        <topology evidence="1">Multi-pass membrane protein</topology>
    </subcellularLocation>
</comment>
<dbReference type="InterPro" id="IPR050367">
    <property type="entry name" value="APC_superfamily"/>
</dbReference>
<proteinExistence type="predicted"/>
<dbReference type="STRING" id="1121326.CLMAG_40590"/>
<feature type="transmembrane region" description="Helical" evidence="5">
    <location>
        <begin position="54"/>
        <end position="75"/>
    </location>
</feature>
<reference evidence="7 8" key="1">
    <citation type="submission" date="2016-04" db="EMBL/GenBank/DDBJ databases">
        <title>Genome sequence of Clostridium magnum DSM 2767.</title>
        <authorList>
            <person name="Poehlein A."/>
            <person name="Uhlig R."/>
            <person name="Fischer R."/>
            <person name="Bahl H."/>
            <person name="Daniel R."/>
        </authorList>
    </citation>
    <scope>NUCLEOTIDE SEQUENCE [LARGE SCALE GENOMIC DNA]</scope>
    <source>
        <strain evidence="7 8">DSM 2767</strain>
    </source>
</reference>
<feature type="transmembrane region" description="Helical" evidence="5">
    <location>
        <begin position="240"/>
        <end position="262"/>
    </location>
</feature>
<feature type="transmembrane region" description="Helical" evidence="5">
    <location>
        <begin position="25"/>
        <end position="48"/>
    </location>
</feature>
<dbReference type="PANTHER" id="PTHR42770:SF16">
    <property type="entry name" value="AMINO ACID PERMEASE"/>
    <property type="match status" value="1"/>
</dbReference>
<accession>A0A161WTW0</accession>
<keyword evidence="8" id="KW-1185">Reference proteome</keyword>
<evidence type="ECO:0000256" key="2">
    <source>
        <dbReference type="ARBA" id="ARBA00022692"/>
    </source>
</evidence>
<dbReference type="Gene3D" id="1.20.1740.10">
    <property type="entry name" value="Amino acid/polyamine transporter I"/>
    <property type="match status" value="1"/>
</dbReference>
<keyword evidence="2 5" id="KW-0812">Transmembrane</keyword>
<evidence type="ECO:0000313" key="7">
    <source>
        <dbReference type="EMBL" id="KZL90288.1"/>
    </source>
</evidence>
<sequence length="456" mass="49249">MDNNLNLESFGYSQELKKALSLKDLVIFGIVFMGPVSVMTLFGIMHVTSQGHAVLSYLVAFVAMLFTAYSYGEMVTAFPIAGSTYSYTQRAVNPKLGFLSGWVMILDYVLIPMLLYLISASFANAIIPQIPIWGWVLIYAIPVTIINLIGVEVAAKANLIMTIIMFAAVIAFVVLALKYMITGNVGAGVSMAAIYNKDTFAFKALVSGSAVAVVSYLGFDAITTLSEETNVGGKKIGLAIMIACLIQTLVYVIVAFLATLVIPDYNQIASPDTVFFDIASKVGGSFLQIFVTVVIMIAGVGTSLAGQSAASRLLYGMGRDKVIPEKIFSYLHPKFKTPFNSILFISIIGTAGALFLDVTTVSELTAFGGLFGFTCVNLSVIVYYYFKNKSGKVVRHLIVPLLGMCVCVYILLGLSTISKIVGFTWMGLGVVYLLIRCSLSEDFKKNIASINFQQAS</sequence>
<feature type="transmembrane region" description="Helical" evidence="5">
    <location>
        <begin position="130"/>
        <end position="150"/>
    </location>
</feature>
<comment type="caution">
    <text evidence="7">The sequence shown here is derived from an EMBL/GenBank/DDBJ whole genome shotgun (WGS) entry which is preliminary data.</text>
</comment>
<organism evidence="7 8">
    <name type="scientific">Clostridium magnum DSM 2767</name>
    <dbReference type="NCBI Taxonomy" id="1121326"/>
    <lineage>
        <taxon>Bacteria</taxon>
        <taxon>Bacillati</taxon>
        <taxon>Bacillota</taxon>
        <taxon>Clostridia</taxon>
        <taxon>Eubacteriales</taxon>
        <taxon>Clostridiaceae</taxon>
        <taxon>Clostridium</taxon>
    </lineage>
</organism>
<evidence type="ECO:0000256" key="4">
    <source>
        <dbReference type="ARBA" id="ARBA00023136"/>
    </source>
</evidence>
<dbReference type="AlphaFoldDB" id="A0A161WTW0"/>
<feature type="transmembrane region" description="Helical" evidence="5">
    <location>
        <begin position="282"/>
        <end position="305"/>
    </location>
</feature>
<dbReference type="PIRSF" id="PIRSF006060">
    <property type="entry name" value="AA_transporter"/>
    <property type="match status" value="1"/>
</dbReference>
<protein>
    <submittedName>
        <fullName evidence="7">Putrescine importer PuuP</fullName>
    </submittedName>
</protein>
<dbReference type="Proteomes" id="UP000076603">
    <property type="component" value="Unassembled WGS sequence"/>
</dbReference>
<keyword evidence="4 5" id="KW-0472">Membrane</keyword>
<evidence type="ECO:0000256" key="3">
    <source>
        <dbReference type="ARBA" id="ARBA00022989"/>
    </source>
</evidence>
<dbReference type="Pfam" id="PF00324">
    <property type="entry name" value="AA_permease"/>
    <property type="match status" value="1"/>
</dbReference>